<dbReference type="GO" id="GO:0009733">
    <property type="term" value="P:response to auxin"/>
    <property type="evidence" value="ECO:0007669"/>
    <property type="project" value="InterPro"/>
</dbReference>
<evidence type="ECO:0000256" key="2">
    <source>
        <dbReference type="SAM" id="MobiDB-lite"/>
    </source>
</evidence>
<comment type="caution">
    <text evidence="3">The sequence shown here is derived from an EMBL/GenBank/DDBJ whole genome shotgun (WGS) entry which is preliminary data.</text>
</comment>
<dbReference type="PANTHER" id="PTHR31929">
    <property type="entry name" value="SAUR-LIKE AUXIN-RESPONSIVE PROTEIN FAMILY-RELATED"/>
    <property type="match status" value="1"/>
</dbReference>
<dbReference type="STRING" id="35608.A0A2U1P7B9"/>
<reference evidence="3 4" key="1">
    <citation type="journal article" date="2018" name="Mol. Plant">
        <title>The genome of Artemisia annua provides insight into the evolution of Asteraceae family and artemisinin biosynthesis.</title>
        <authorList>
            <person name="Shen Q."/>
            <person name="Zhang L."/>
            <person name="Liao Z."/>
            <person name="Wang S."/>
            <person name="Yan T."/>
            <person name="Shi P."/>
            <person name="Liu M."/>
            <person name="Fu X."/>
            <person name="Pan Q."/>
            <person name="Wang Y."/>
            <person name="Lv Z."/>
            <person name="Lu X."/>
            <person name="Zhang F."/>
            <person name="Jiang W."/>
            <person name="Ma Y."/>
            <person name="Chen M."/>
            <person name="Hao X."/>
            <person name="Li L."/>
            <person name="Tang Y."/>
            <person name="Lv G."/>
            <person name="Zhou Y."/>
            <person name="Sun X."/>
            <person name="Brodelius P.E."/>
            <person name="Rose J.K.C."/>
            <person name="Tang K."/>
        </authorList>
    </citation>
    <scope>NUCLEOTIDE SEQUENCE [LARGE SCALE GENOMIC DNA]</scope>
    <source>
        <strain evidence="4">cv. Huhao1</strain>
        <tissue evidence="3">Leaf</tissue>
    </source>
</reference>
<gene>
    <name evidence="3" type="ORF">CTI12_AA183210</name>
</gene>
<feature type="region of interest" description="Disordered" evidence="2">
    <location>
        <begin position="1"/>
        <end position="41"/>
    </location>
</feature>
<protein>
    <submittedName>
        <fullName evidence="3">Auxin-responsive protein SAUR50</fullName>
    </submittedName>
</protein>
<dbReference type="Pfam" id="PF02519">
    <property type="entry name" value="Auxin_inducible"/>
    <property type="match status" value="1"/>
</dbReference>
<sequence>MGKKRAASGGDDEGTSRKRRLISTGASSEEAENSAAEPETKVVRTTPYGSEKVITLSQAYTQGLNGFKLSSLNSDMNTDLASNLIDNIHSIKRKIETLGLDVLNEGYQCRCTISSNRRIMGLRKSHKQTQALALKKIIKRCSSFGKNNEDNGLPSDVPKGHFVVYVGERRNRYIVPISCLDHPTFQDLLQQSEEEFGFHHDMGIIIPCQEVDFLNFFSMIS</sequence>
<proteinExistence type="inferred from homology"/>
<evidence type="ECO:0000313" key="4">
    <source>
        <dbReference type="Proteomes" id="UP000245207"/>
    </source>
</evidence>
<dbReference type="Proteomes" id="UP000245207">
    <property type="component" value="Unassembled WGS sequence"/>
</dbReference>
<comment type="similarity">
    <text evidence="1">Belongs to the ARG7 family.</text>
</comment>
<evidence type="ECO:0000256" key="1">
    <source>
        <dbReference type="ARBA" id="ARBA00006974"/>
    </source>
</evidence>
<evidence type="ECO:0000313" key="3">
    <source>
        <dbReference type="EMBL" id="PWA81654.1"/>
    </source>
</evidence>
<dbReference type="AlphaFoldDB" id="A0A2U1P7B9"/>
<accession>A0A2U1P7B9</accession>
<name>A0A2U1P7B9_ARTAN</name>
<keyword evidence="4" id="KW-1185">Reference proteome</keyword>
<dbReference type="OrthoDB" id="1841988at2759"/>
<dbReference type="InterPro" id="IPR003676">
    <property type="entry name" value="SAUR_fam"/>
</dbReference>
<dbReference type="EMBL" id="PKPP01001564">
    <property type="protein sequence ID" value="PWA81654.1"/>
    <property type="molecule type" value="Genomic_DNA"/>
</dbReference>
<organism evidence="3 4">
    <name type="scientific">Artemisia annua</name>
    <name type="common">Sweet wormwood</name>
    <dbReference type="NCBI Taxonomy" id="35608"/>
    <lineage>
        <taxon>Eukaryota</taxon>
        <taxon>Viridiplantae</taxon>
        <taxon>Streptophyta</taxon>
        <taxon>Embryophyta</taxon>
        <taxon>Tracheophyta</taxon>
        <taxon>Spermatophyta</taxon>
        <taxon>Magnoliopsida</taxon>
        <taxon>eudicotyledons</taxon>
        <taxon>Gunneridae</taxon>
        <taxon>Pentapetalae</taxon>
        <taxon>asterids</taxon>
        <taxon>campanulids</taxon>
        <taxon>Asterales</taxon>
        <taxon>Asteraceae</taxon>
        <taxon>Asteroideae</taxon>
        <taxon>Anthemideae</taxon>
        <taxon>Artemisiinae</taxon>
        <taxon>Artemisia</taxon>
    </lineage>
</organism>